<evidence type="ECO:0000313" key="3">
    <source>
        <dbReference type="Proteomes" id="UP000664534"/>
    </source>
</evidence>
<proteinExistence type="predicted"/>
<dbReference type="InterPro" id="IPR011057">
    <property type="entry name" value="Mss4-like_sf"/>
</dbReference>
<dbReference type="EMBL" id="CAJPDT010000014">
    <property type="protein sequence ID" value="CAF9915009.1"/>
    <property type="molecule type" value="Genomic_DNA"/>
</dbReference>
<dbReference type="Gene3D" id="3.90.1590.10">
    <property type="entry name" value="glutathione-dependent formaldehyde- activating enzyme (gfa)"/>
    <property type="match status" value="1"/>
</dbReference>
<dbReference type="OrthoDB" id="5422068at2759"/>
<comment type="caution">
    <text evidence="2">The sequence shown here is derived from an EMBL/GenBank/DDBJ whole genome shotgun (WGS) entry which is preliminary data.</text>
</comment>
<gene>
    <name evidence="2" type="ORF">IMSHALPRED_002308</name>
</gene>
<dbReference type="Proteomes" id="UP000664534">
    <property type="component" value="Unassembled WGS sequence"/>
</dbReference>
<dbReference type="PANTHER" id="PTHR33337:SF40">
    <property type="entry name" value="CENP-V_GFA DOMAIN-CONTAINING PROTEIN-RELATED"/>
    <property type="match status" value="1"/>
</dbReference>
<keyword evidence="3" id="KW-1185">Reference proteome</keyword>
<evidence type="ECO:0008006" key="4">
    <source>
        <dbReference type="Google" id="ProtNLM"/>
    </source>
</evidence>
<accession>A0A8H3IIM4</accession>
<evidence type="ECO:0000256" key="1">
    <source>
        <dbReference type="SAM" id="MobiDB-lite"/>
    </source>
</evidence>
<sequence length="210" mass="23586">MLPDHPLVLHGGCNCRAIRYKVQVPARPERPLNPFSDGKVPFPMVAIDHCNDCRRATGSILPTWICVPTSMMSCQLQPISSPNSHDPNDSAATSSDSSPWVPAVELFKPGPHQDNYHLKFYQSSEAITRTFCGRCGTNLTYFISHGMGEGFPEIFDVILGTIDREDLEKEWMAPDRHCWWSCGIKWVQELSNGGKVLPVHPTYKVNEFVE</sequence>
<dbReference type="AlphaFoldDB" id="A0A8H3IIM4"/>
<dbReference type="PANTHER" id="PTHR33337">
    <property type="entry name" value="GFA DOMAIN-CONTAINING PROTEIN"/>
    <property type="match status" value="1"/>
</dbReference>
<protein>
    <recommendedName>
        <fullName evidence="4">CENP-V/GFA domain-containing protein</fullName>
    </recommendedName>
</protein>
<evidence type="ECO:0000313" key="2">
    <source>
        <dbReference type="EMBL" id="CAF9915009.1"/>
    </source>
</evidence>
<reference evidence="2" key="1">
    <citation type="submission" date="2021-03" db="EMBL/GenBank/DDBJ databases">
        <authorList>
            <person name="Tagirdzhanova G."/>
        </authorList>
    </citation>
    <scope>NUCLEOTIDE SEQUENCE</scope>
</reference>
<dbReference type="SUPFAM" id="SSF51316">
    <property type="entry name" value="Mss4-like"/>
    <property type="match status" value="2"/>
</dbReference>
<organism evidence="2 3">
    <name type="scientific">Imshaugia aleurites</name>
    <dbReference type="NCBI Taxonomy" id="172621"/>
    <lineage>
        <taxon>Eukaryota</taxon>
        <taxon>Fungi</taxon>
        <taxon>Dikarya</taxon>
        <taxon>Ascomycota</taxon>
        <taxon>Pezizomycotina</taxon>
        <taxon>Lecanoromycetes</taxon>
        <taxon>OSLEUM clade</taxon>
        <taxon>Lecanoromycetidae</taxon>
        <taxon>Lecanorales</taxon>
        <taxon>Lecanorineae</taxon>
        <taxon>Parmeliaceae</taxon>
        <taxon>Imshaugia</taxon>
    </lineage>
</organism>
<feature type="region of interest" description="Disordered" evidence="1">
    <location>
        <begin position="78"/>
        <end position="98"/>
    </location>
</feature>
<name>A0A8H3IIM4_9LECA</name>